<dbReference type="RefSeq" id="WP_105337986.1">
    <property type="nucleotide sequence ID" value="NZ_PUHZ01000023.1"/>
</dbReference>
<organism evidence="2 3">
    <name type="scientific">Blastopirellula marina</name>
    <dbReference type="NCBI Taxonomy" id="124"/>
    <lineage>
        <taxon>Bacteria</taxon>
        <taxon>Pseudomonadati</taxon>
        <taxon>Planctomycetota</taxon>
        <taxon>Planctomycetia</taxon>
        <taxon>Pirellulales</taxon>
        <taxon>Pirellulaceae</taxon>
        <taxon>Blastopirellula</taxon>
    </lineage>
</organism>
<gene>
    <name evidence="2" type="ORF">C5Y93_24010</name>
    <name evidence="1" type="ORF">C5Y98_06690</name>
</gene>
<dbReference type="EMBL" id="PUIB01000010">
    <property type="protein sequence ID" value="PQO40001.1"/>
    <property type="molecule type" value="Genomic_DNA"/>
</dbReference>
<accession>A0A2S8GHD3</accession>
<protein>
    <recommendedName>
        <fullName evidence="5">Carbohydrate-binding domain-containing protein</fullName>
    </recommendedName>
</protein>
<evidence type="ECO:0008006" key="5">
    <source>
        <dbReference type="Google" id="ProtNLM"/>
    </source>
</evidence>
<dbReference type="Proteomes" id="UP000239388">
    <property type="component" value="Unassembled WGS sequence"/>
</dbReference>
<dbReference type="OrthoDB" id="261771at2"/>
<dbReference type="AlphaFoldDB" id="A0A2S8GHD3"/>
<comment type="caution">
    <text evidence="2">The sequence shown here is derived from an EMBL/GenBank/DDBJ whole genome shotgun (WGS) entry which is preliminary data.</text>
</comment>
<evidence type="ECO:0000313" key="1">
    <source>
        <dbReference type="EMBL" id="PQO40001.1"/>
    </source>
</evidence>
<dbReference type="Gene3D" id="2.60.40.1190">
    <property type="match status" value="1"/>
</dbReference>
<evidence type="ECO:0000313" key="3">
    <source>
        <dbReference type="Proteomes" id="UP000237819"/>
    </source>
</evidence>
<dbReference type="Proteomes" id="UP000237819">
    <property type="component" value="Unassembled WGS sequence"/>
</dbReference>
<dbReference type="EMBL" id="PUHZ01000023">
    <property type="protein sequence ID" value="PQO43701.1"/>
    <property type="molecule type" value="Genomic_DNA"/>
</dbReference>
<proteinExistence type="predicted"/>
<dbReference type="CDD" id="cd00241">
    <property type="entry name" value="DOMON_like"/>
    <property type="match status" value="1"/>
</dbReference>
<evidence type="ECO:0000313" key="4">
    <source>
        <dbReference type="Proteomes" id="UP000239388"/>
    </source>
</evidence>
<sequence length="217" mass="24734">MSTVLSPPFLFQFSVPLRYSAKIWSDKSIPFGEEYRLQSFGHLEGKRQFADVRAAWNERGIAFTVDVAGKRQAAWCRESRAVESDGLQIWLDTRATTNVHRATKFCHRYVFLPTGGGHSLREPAADQLLINRARENAKPIRPGELRIRSLMKADGYRLECCVPATALTGYDPSEYDRIGFYYAVMDRELGWQNFSVGTQFPFDEDPSTWGIGELVRD</sequence>
<evidence type="ECO:0000313" key="2">
    <source>
        <dbReference type="EMBL" id="PQO43701.1"/>
    </source>
</evidence>
<dbReference type="SUPFAM" id="SSF49344">
    <property type="entry name" value="CBD9-like"/>
    <property type="match status" value="1"/>
</dbReference>
<reference evidence="3 4" key="1">
    <citation type="submission" date="2018-02" db="EMBL/GenBank/DDBJ databases">
        <title>Comparative genomes isolates from brazilian mangrove.</title>
        <authorList>
            <person name="Araujo J.E."/>
            <person name="Taketani R.G."/>
            <person name="Silva M.C.P."/>
            <person name="Loureco M.V."/>
            <person name="Andreote F.D."/>
        </authorList>
    </citation>
    <scope>NUCLEOTIDE SEQUENCE [LARGE SCALE GENOMIC DNA]</scope>
    <source>
        <strain evidence="1 4">NAP PRIS-MGV</strain>
        <strain evidence="2 3">Nap-Phe MGV</strain>
    </source>
</reference>
<name>A0A2S8GHD3_9BACT</name>